<feature type="region of interest" description="Disordered" evidence="2">
    <location>
        <begin position="1"/>
        <end position="44"/>
    </location>
</feature>
<dbReference type="OrthoDB" id="5391043at2759"/>
<dbReference type="AlphaFoldDB" id="A0A4Q4SWB4"/>
<dbReference type="PANTHER" id="PTHR37534">
    <property type="entry name" value="TRANSCRIPTIONAL ACTIVATOR PROTEIN UGA3"/>
    <property type="match status" value="1"/>
</dbReference>
<dbReference type="GO" id="GO:0000976">
    <property type="term" value="F:transcription cis-regulatory region binding"/>
    <property type="evidence" value="ECO:0007669"/>
    <property type="project" value="TreeGrafter"/>
</dbReference>
<evidence type="ECO:0000256" key="2">
    <source>
        <dbReference type="SAM" id="MobiDB-lite"/>
    </source>
</evidence>
<dbReference type="EMBL" id="QJNU01000755">
    <property type="protein sequence ID" value="RYO87195.1"/>
    <property type="molecule type" value="Genomic_DNA"/>
</dbReference>
<dbReference type="GO" id="GO:0045944">
    <property type="term" value="P:positive regulation of transcription by RNA polymerase II"/>
    <property type="evidence" value="ECO:0007669"/>
    <property type="project" value="TreeGrafter"/>
</dbReference>
<feature type="compositionally biased region" description="Polar residues" evidence="2">
    <location>
        <begin position="93"/>
        <end position="115"/>
    </location>
</feature>
<keyword evidence="4" id="KW-1185">Reference proteome</keyword>
<evidence type="ECO:0000313" key="4">
    <source>
        <dbReference type="Proteomes" id="UP000293360"/>
    </source>
</evidence>
<gene>
    <name evidence="3" type="ORF">DL764_008892</name>
</gene>
<comment type="caution">
    <text evidence="3">The sequence shown here is derived from an EMBL/GenBank/DDBJ whole genome shotgun (WGS) entry which is preliminary data.</text>
</comment>
<organism evidence="3 4">
    <name type="scientific">Monosporascus ibericus</name>
    <dbReference type="NCBI Taxonomy" id="155417"/>
    <lineage>
        <taxon>Eukaryota</taxon>
        <taxon>Fungi</taxon>
        <taxon>Dikarya</taxon>
        <taxon>Ascomycota</taxon>
        <taxon>Pezizomycotina</taxon>
        <taxon>Sordariomycetes</taxon>
        <taxon>Xylariomycetidae</taxon>
        <taxon>Xylariales</taxon>
        <taxon>Xylariales incertae sedis</taxon>
        <taxon>Monosporascus</taxon>
    </lineage>
</organism>
<evidence type="ECO:0000256" key="1">
    <source>
        <dbReference type="ARBA" id="ARBA00023242"/>
    </source>
</evidence>
<feature type="region of interest" description="Disordered" evidence="2">
    <location>
        <begin position="65"/>
        <end position="161"/>
    </location>
</feature>
<dbReference type="Proteomes" id="UP000293360">
    <property type="component" value="Unassembled WGS sequence"/>
</dbReference>
<name>A0A4Q4SWB4_9PEZI</name>
<evidence type="ECO:0000313" key="3">
    <source>
        <dbReference type="EMBL" id="RYO87195.1"/>
    </source>
</evidence>
<dbReference type="STRING" id="155417.A0A4Q4SWB4"/>
<sequence length="777" mass="87140">MEMKTTTRVPGRLPEQQLSAAQQKSSSQSLQIIAPKPPGIGYHPLDATQFAHVYPGQTGPVVSPPLNYEPNLYGPPQPVQSRYTFFPPETVDGFSQNQWRQEPPINFTQFPSNSPGGHHHLIPHKSPQQPGGSQQEKGKARADAEQPLSSQTQFGDFGYPTYDDDASMADSDDELAPVMQGSHLGLDEVGLIVSRRLDQPSNIFETQTRTFSFFAADNFLATYDPSPASSPLNDKETASVFWHFINVTGPSISLYERHPVDPSPLFQGRPVPKSRQHIWTCRPGRRTQPANLAATLLLAFYEVWNSDHEKWSKHLLGARWILREIPLAEMTRSIMAMKTEERQRRAEVERFESGAGFADPNNQEEGPTALHRDWDEVDVDLLRAITGKDLTYDEFGMLPEEFSMFPRSKKKLTAKDIETYERLSDLFWWYAKMDVYQSILGGTRLFYGTYDHLILLLARLTNFSSKDLSRKRRAAKMNGQGQSGVPPGMFAGMMPASDKVPMPAGFSPPREASPRSNDPDEMDLETLTAEAHKEWSGLIQAFEHFRTYFGLEFQPLDGDVHPAKVTPFGPAAHYRTYSIAGIWMNYYMGYIMLHRAHPDMPPVAMMAAGLAAPMTAPYAREIGRIAAGLEENISCLAVVSTLIGAALIESAFCLFVAGVQYRQDAERHWLIRRLHDIARLTGWQSARQIADGCESAWRKAAAVGRGPPYERAPDLDTDPLVSVWGNPRRIDRRIREVEDDGGKIVLAKEEKAHYAMGLLSVEHDLEKLDLESGDKEQ</sequence>
<protein>
    <recommendedName>
        <fullName evidence="5">Transcription factor domain-containing protein</fullName>
    </recommendedName>
</protein>
<feature type="compositionally biased region" description="Polar residues" evidence="2">
    <location>
        <begin position="126"/>
        <end position="135"/>
    </location>
</feature>
<dbReference type="GO" id="GO:0003700">
    <property type="term" value="F:DNA-binding transcription factor activity"/>
    <property type="evidence" value="ECO:0007669"/>
    <property type="project" value="TreeGrafter"/>
</dbReference>
<dbReference type="GO" id="GO:0005634">
    <property type="term" value="C:nucleus"/>
    <property type="evidence" value="ECO:0007669"/>
    <property type="project" value="TreeGrafter"/>
</dbReference>
<accession>A0A4Q4SWB4</accession>
<reference evidence="3 4" key="1">
    <citation type="submission" date="2018-06" db="EMBL/GenBank/DDBJ databases">
        <title>Complete Genomes of Monosporascus.</title>
        <authorList>
            <person name="Robinson A.J."/>
            <person name="Natvig D.O."/>
        </authorList>
    </citation>
    <scope>NUCLEOTIDE SEQUENCE [LARGE SCALE GENOMIC DNA]</scope>
    <source>
        <strain evidence="3 4">CBS 110550</strain>
    </source>
</reference>
<evidence type="ECO:0008006" key="5">
    <source>
        <dbReference type="Google" id="ProtNLM"/>
    </source>
</evidence>
<keyword evidence="1" id="KW-0539">Nucleus</keyword>
<proteinExistence type="predicted"/>
<feature type="compositionally biased region" description="Low complexity" evidence="2">
    <location>
        <begin position="16"/>
        <end position="31"/>
    </location>
</feature>
<dbReference type="PANTHER" id="PTHR37534:SF23">
    <property type="entry name" value="ZN(II)2CYS6 TRANSCRIPTION FACTOR (EUROFUNG)"/>
    <property type="match status" value="1"/>
</dbReference>